<name>A0A9J5WP38_SOLCO</name>
<keyword evidence="2" id="KW-1185">Reference proteome</keyword>
<dbReference type="EMBL" id="JACXVP010000011">
    <property type="protein sequence ID" value="KAG5576670.1"/>
    <property type="molecule type" value="Genomic_DNA"/>
</dbReference>
<evidence type="ECO:0000313" key="1">
    <source>
        <dbReference type="EMBL" id="KAG5576670.1"/>
    </source>
</evidence>
<reference evidence="1 2" key="1">
    <citation type="submission" date="2020-09" db="EMBL/GenBank/DDBJ databases">
        <title>De no assembly of potato wild relative species, Solanum commersonii.</title>
        <authorList>
            <person name="Cho K."/>
        </authorList>
    </citation>
    <scope>NUCLEOTIDE SEQUENCE [LARGE SCALE GENOMIC DNA]</scope>
    <source>
        <strain evidence="1">LZ3.2</strain>
        <tissue evidence="1">Leaf</tissue>
    </source>
</reference>
<dbReference type="Proteomes" id="UP000824120">
    <property type="component" value="Chromosome 11"/>
</dbReference>
<dbReference type="AlphaFoldDB" id="A0A9J5WP38"/>
<protein>
    <submittedName>
        <fullName evidence="1">Uncharacterized protein</fullName>
    </submittedName>
</protein>
<sequence>IMVNMNNRGTEVIIDENEIDKISFLPKDILDKIFKDIEFFKDISGNIGLTEDGFSGLIDNILLQHV</sequence>
<proteinExistence type="predicted"/>
<comment type="caution">
    <text evidence="1">The sequence shown here is derived from an EMBL/GenBank/DDBJ whole genome shotgun (WGS) entry which is preliminary data.</text>
</comment>
<feature type="non-terminal residue" evidence="1">
    <location>
        <position position="66"/>
    </location>
</feature>
<gene>
    <name evidence="1" type="ORF">H5410_056804</name>
</gene>
<organism evidence="1 2">
    <name type="scientific">Solanum commersonii</name>
    <name type="common">Commerson's wild potato</name>
    <name type="synonym">Commerson's nightshade</name>
    <dbReference type="NCBI Taxonomy" id="4109"/>
    <lineage>
        <taxon>Eukaryota</taxon>
        <taxon>Viridiplantae</taxon>
        <taxon>Streptophyta</taxon>
        <taxon>Embryophyta</taxon>
        <taxon>Tracheophyta</taxon>
        <taxon>Spermatophyta</taxon>
        <taxon>Magnoliopsida</taxon>
        <taxon>eudicotyledons</taxon>
        <taxon>Gunneridae</taxon>
        <taxon>Pentapetalae</taxon>
        <taxon>asterids</taxon>
        <taxon>lamiids</taxon>
        <taxon>Solanales</taxon>
        <taxon>Solanaceae</taxon>
        <taxon>Solanoideae</taxon>
        <taxon>Solaneae</taxon>
        <taxon>Solanum</taxon>
    </lineage>
</organism>
<evidence type="ECO:0000313" key="2">
    <source>
        <dbReference type="Proteomes" id="UP000824120"/>
    </source>
</evidence>
<accession>A0A9J5WP38</accession>
<dbReference type="OrthoDB" id="1304843at2759"/>